<dbReference type="InterPro" id="IPR011006">
    <property type="entry name" value="CheY-like_superfamily"/>
</dbReference>
<name>A0A4Q9GI52_9HYPH</name>
<dbReference type="Pfam" id="PF00072">
    <property type="entry name" value="Response_reg"/>
    <property type="match status" value="1"/>
</dbReference>
<feature type="modified residue" description="4-aspartylphosphate" evidence="2">
    <location>
        <position position="54"/>
    </location>
</feature>
<dbReference type="EMBL" id="SIUB01000003">
    <property type="protein sequence ID" value="TBN53873.1"/>
    <property type="molecule type" value="Genomic_DNA"/>
</dbReference>
<dbReference type="Gene3D" id="3.40.50.2300">
    <property type="match status" value="1"/>
</dbReference>
<dbReference type="InterPro" id="IPR050595">
    <property type="entry name" value="Bact_response_regulator"/>
</dbReference>
<dbReference type="SMART" id="SM00448">
    <property type="entry name" value="REC"/>
    <property type="match status" value="1"/>
</dbReference>
<sequence length="128" mass="13942">MARILLTDDEEAVRGFVRRALEMDGHDVTPAFDGADALDKLNEADGAFDLLLTDIRMPMMDGIALALSAARDYPDVTILLMTGYADQRERAAGLDALIHDVVTKPFSLDQIRAAVADALRAGENRLRA</sequence>
<comment type="caution">
    <text evidence="4">The sequence shown here is derived from an EMBL/GenBank/DDBJ whole genome shotgun (WGS) entry which is preliminary data.</text>
</comment>
<gene>
    <name evidence="4" type="ORF">EYR15_08770</name>
</gene>
<feature type="domain" description="Response regulatory" evidence="3">
    <location>
        <begin position="3"/>
        <end position="119"/>
    </location>
</feature>
<dbReference type="GO" id="GO:0000160">
    <property type="term" value="P:phosphorelay signal transduction system"/>
    <property type="evidence" value="ECO:0007669"/>
    <property type="project" value="InterPro"/>
</dbReference>
<evidence type="ECO:0000313" key="5">
    <source>
        <dbReference type="Proteomes" id="UP000291613"/>
    </source>
</evidence>
<evidence type="ECO:0000256" key="1">
    <source>
        <dbReference type="ARBA" id="ARBA00022553"/>
    </source>
</evidence>
<keyword evidence="5" id="KW-1185">Reference proteome</keyword>
<organism evidence="4 5">
    <name type="scientific">Hansschlegelia quercus</name>
    <dbReference type="NCBI Taxonomy" id="2528245"/>
    <lineage>
        <taxon>Bacteria</taxon>
        <taxon>Pseudomonadati</taxon>
        <taxon>Pseudomonadota</taxon>
        <taxon>Alphaproteobacteria</taxon>
        <taxon>Hyphomicrobiales</taxon>
        <taxon>Methylopilaceae</taxon>
        <taxon>Hansschlegelia</taxon>
    </lineage>
</organism>
<protein>
    <submittedName>
        <fullName evidence="4">Response regulator</fullName>
    </submittedName>
</protein>
<dbReference type="OrthoDB" id="9802155at2"/>
<dbReference type="PANTHER" id="PTHR44591:SF21">
    <property type="entry name" value="TWO-COMPONENT RESPONSE REGULATOR"/>
    <property type="match status" value="1"/>
</dbReference>
<accession>A0A4Q9GI52</accession>
<dbReference type="AlphaFoldDB" id="A0A4Q9GI52"/>
<keyword evidence="1 2" id="KW-0597">Phosphoprotein</keyword>
<dbReference type="RefSeq" id="WP_131003086.1">
    <property type="nucleotide sequence ID" value="NZ_JBHSZR010000003.1"/>
</dbReference>
<dbReference type="SUPFAM" id="SSF52172">
    <property type="entry name" value="CheY-like"/>
    <property type="match status" value="1"/>
</dbReference>
<dbReference type="PROSITE" id="PS50110">
    <property type="entry name" value="RESPONSE_REGULATORY"/>
    <property type="match status" value="1"/>
</dbReference>
<dbReference type="Proteomes" id="UP000291613">
    <property type="component" value="Unassembled WGS sequence"/>
</dbReference>
<reference evidence="4 5" key="1">
    <citation type="submission" date="2019-02" db="EMBL/GenBank/DDBJ databases">
        <title>Hansschlegelia quercus sp. nov., a novel methylotrophic bacterium from buds of oak (Quercus robur L.).</title>
        <authorList>
            <person name="Agafonova N.V."/>
            <person name="Kaparullina E.N."/>
            <person name="Grouzdev D.S."/>
            <person name="Doronina N.V."/>
        </authorList>
    </citation>
    <scope>NUCLEOTIDE SEQUENCE [LARGE SCALE GENOMIC DNA]</scope>
    <source>
        <strain evidence="4 5">Dub</strain>
    </source>
</reference>
<dbReference type="PANTHER" id="PTHR44591">
    <property type="entry name" value="STRESS RESPONSE REGULATOR PROTEIN 1"/>
    <property type="match status" value="1"/>
</dbReference>
<dbReference type="InterPro" id="IPR001789">
    <property type="entry name" value="Sig_transdc_resp-reg_receiver"/>
</dbReference>
<proteinExistence type="predicted"/>
<evidence type="ECO:0000256" key="2">
    <source>
        <dbReference type="PROSITE-ProRule" id="PRU00169"/>
    </source>
</evidence>
<evidence type="ECO:0000259" key="3">
    <source>
        <dbReference type="PROSITE" id="PS50110"/>
    </source>
</evidence>
<evidence type="ECO:0000313" key="4">
    <source>
        <dbReference type="EMBL" id="TBN53873.1"/>
    </source>
</evidence>